<keyword evidence="1" id="KW-0812">Transmembrane</keyword>
<evidence type="ECO:0000313" key="2">
    <source>
        <dbReference type="EMBL" id="KKK74239.1"/>
    </source>
</evidence>
<name>A0A0F9A6N6_9ZZZZ</name>
<keyword evidence="1" id="KW-0472">Membrane</keyword>
<keyword evidence="1" id="KW-1133">Transmembrane helix</keyword>
<organism evidence="2">
    <name type="scientific">marine sediment metagenome</name>
    <dbReference type="NCBI Taxonomy" id="412755"/>
    <lineage>
        <taxon>unclassified sequences</taxon>
        <taxon>metagenomes</taxon>
        <taxon>ecological metagenomes</taxon>
    </lineage>
</organism>
<proteinExistence type="predicted"/>
<evidence type="ECO:0000256" key="1">
    <source>
        <dbReference type="SAM" id="Phobius"/>
    </source>
</evidence>
<gene>
    <name evidence="2" type="ORF">LCGC14_2885740</name>
</gene>
<feature type="transmembrane region" description="Helical" evidence="1">
    <location>
        <begin position="38"/>
        <end position="56"/>
    </location>
</feature>
<dbReference type="EMBL" id="LAZR01056414">
    <property type="protein sequence ID" value="KKK74239.1"/>
    <property type="molecule type" value="Genomic_DNA"/>
</dbReference>
<accession>A0A0F9A6N6</accession>
<comment type="caution">
    <text evidence="2">The sequence shown here is derived from an EMBL/GenBank/DDBJ whole genome shotgun (WGS) entry which is preliminary data.</text>
</comment>
<protein>
    <submittedName>
        <fullName evidence="2">Uncharacterized protein</fullName>
    </submittedName>
</protein>
<dbReference type="AlphaFoldDB" id="A0A0F9A6N6"/>
<sequence>MAKCKHEKMYVDGRQDGYWVALCKKCGHRELRHNRGGLFRSIAHLVVLTVAFFLSGCSSPDAVTLTAYKGMEQGASLSGPSFSKDVGVSVGFTWYLDTDREDMEWHL</sequence>
<reference evidence="2" key="1">
    <citation type="journal article" date="2015" name="Nature">
        <title>Complex archaea that bridge the gap between prokaryotes and eukaryotes.</title>
        <authorList>
            <person name="Spang A."/>
            <person name="Saw J.H."/>
            <person name="Jorgensen S.L."/>
            <person name="Zaremba-Niedzwiedzka K."/>
            <person name="Martijn J."/>
            <person name="Lind A.E."/>
            <person name="van Eijk R."/>
            <person name="Schleper C."/>
            <person name="Guy L."/>
            <person name="Ettema T.J."/>
        </authorList>
    </citation>
    <scope>NUCLEOTIDE SEQUENCE</scope>
</reference>